<evidence type="ECO:0008006" key="4">
    <source>
        <dbReference type="Google" id="ProtNLM"/>
    </source>
</evidence>
<feature type="compositionally biased region" description="Low complexity" evidence="1">
    <location>
        <begin position="893"/>
        <end position="905"/>
    </location>
</feature>
<gene>
    <name evidence="2" type="ORF">GJ744_011779</name>
</gene>
<feature type="compositionally biased region" description="Polar residues" evidence="1">
    <location>
        <begin position="342"/>
        <end position="354"/>
    </location>
</feature>
<feature type="compositionally biased region" description="Polar residues" evidence="1">
    <location>
        <begin position="825"/>
        <end position="854"/>
    </location>
</feature>
<organism evidence="2 3">
    <name type="scientific">Endocarpon pusillum</name>
    <dbReference type="NCBI Taxonomy" id="364733"/>
    <lineage>
        <taxon>Eukaryota</taxon>
        <taxon>Fungi</taxon>
        <taxon>Dikarya</taxon>
        <taxon>Ascomycota</taxon>
        <taxon>Pezizomycotina</taxon>
        <taxon>Eurotiomycetes</taxon>
        <taxon>Chaetothyriomycetidae</taxon>
        <taxon>Verrucariales</taxon>
        <taxon>Verrucariaceae</taxon>
        <taxon>Endocarpon</taxon>
    </lineage>
</organism>
<feature type="compositionally biased region" description="Polar residues" evidence="1">
    <location>
        <begin position="77"/>
        <end position="86"/>
    </location>
</feature>
<feature type="compositionally biased region" description="Polar residues" evidence="1">
    <location>
        <begin position="441"/>
        <end position="457"/>
    </location>
</feature>
<feature type="region of interest" description="Disordered" evidence="1">
    <location>
        <begin position="1"/>
        <end position="273"/>
    </location>
</feature>
<proteinExistence type="predicted"/>
<dbReference type="OrthoDB" id="5369729at2759"/>
<evidence type="ECO:0000256" key="1">
    <source>
        <dbReference type="SAM" id="MobiDB-lite"/>
    </source>
</evidence>
<keyword evidence="3" id="KW-1185">Reference proteome</keyword>
<comment type="caution">
    <text evidence="2">The sequence shown here is derived from an EMBL/GenBank/DDBJ whole genome shotgun (WGS) entry which is preliminary data.</text>
</comment>
<evidence type="ECO:0000313" key="3">
    <source>
        <dbReference type="Proteomes" id="UP000606974"/>
    </source>
</evidence>
<feature type="compositionally biased region" description="Polar residues" evidence="1">
    <location>
        <begin position="160"/>
        <end position="179"/>
    </location>
</feature>
<feature type="compositionally biased region" description="Low complexity" evidence="1">
    <location>
        <begin position="647"/>
        <end position="666"/>
    </location>
</feature>
<feature type="region of interest" description="Disordered" evidence="1">
    <location>
        <begin position="750"/>
        <end position="905"/>
    </location>
</feature>
<feature type="region of interest" description="Disordered" evidence="1">
    <location>
        <begin position="631"/>
        <end position="671"/>
    </location>
</feature>
<accession>A0A8H7E2K7</accession>
<reference evidence="2" key="1">
    <citation type="submission" date="2020-02" db="EMBL/GenBank/DDBJ databases">
        <authorList>
            <person name="Palmer J.M."/>
        </authorList>
    </citation>
    <scope>NUCLEOTIDE SEQUENCE</scope>
    <source>
        <strain evidence="2">EPUS1.4</strain>
        <tissue evidence="2">Thallus</tissue>
    </source>
</reference>
<feature type="compositionally biased region" description="Low complexity" evidence="1">
    <location>
        <begin position="144"/>
        <end position="158"/>
    </location>
</feature>
<evidence type="ECO:0000313" key="2">
    <source>
        <dbReference type="EMBL" id="KAF7506425.1"/>
    </source>
</evidence>
<feature type="region of interest" description="Disordered" evidence="1">
    <location>
        <begin position="918"/>
        <end position="959"/>
    </location>
</feature>
<feature type="compositionally biased region" description="Basic and acidic residues" evidence="1">
    <location>
        <begin position="780"/>
        <end position="797"/>
    </location>
</feature>
<feature type="compositionally biased region" description="Polar residues" evidence="1">
    <location>
        <begin position="869"/>
        <end position="892"/>
    </location>
</feature>
<feature type="compositionally biased region" description="Polar residues" evidence="1">
    <location>
        <begin position="932"/>
        <end position="946"/>
    </location>
</feature>
<feature type="compositionally biased region" description="Basic and acidic residues" evidence="1">
    <location>
        <begin position="208"/>
        <end position="221"/>
    </location>
</feature>
<feature type="compositionally biased region" description="Polar residues" evidence="1">
    <location>
        <begin position="236"/>
        <end position="249"/>
    </location>
</feature>
<dbReference type="Proteomes" id="UP000606974">
    <property type="component" value="Unassembled WGS sequence"/>
</dbReference>
<dbReference type="AlphaFoldDB" id="A0A8H7E2K7"/>
<sequence length="959" mass="103795">MNISTVVTTPSRLPHLPPQEWSHSRSHTEPLIGSPERSHQPRLSIDASPRQPAIEKTILSNTAPSPSRPQKKRRRTTLTSIPTSKSQSKKDPILTKSPSVPTFHVKSDPRDSESAPAVPAPELCSATVGAPLLRVPSNASTADSRSPSQRRPPASHSSYGVETSNGPPPSFTTQRTLSQDRLWKPSPPEKSNIAQKSSAGSFYDESDSPPKDLPSMDKDEVANDQGADFNQDDLDNTTTPSRQVDQSAEGQDIDTDPGTAGHSTETLCTAREHLSPRIEVLSEGGGRKNSGADDQKSDDLFLNLAQIDAGGQELVLRSTRRKSRIGTSYTTSLSRPDDNPPTEATQLPEQNQLGNEALSPRTDLHHQPNKRQSLSFRSIARSAHPLDESGRQRYFSAGTKMHPSGNHSTLGRGDREASPELPYNRSERATNVDSGPRSYRRSNLSAFRSDRNVSTSELQERTRYIEQTTARVEGTESTTSTAAPSTVWDELDELKSRIKKLELTGKLPSSSAAAMSPAERPRTATTTITTMSSSPKYGKANISPDESGIDGVSLTVHPLLHEAVQKARPMLNADIYQKLEATASDALQLASVMGAGLHSGGSSAIGASSSAERQLRRRADSMCRGLTELTIALSAGPNPPSSLQPFRPSSRAASSNPSHTTPPTTSYSIDSASRFSRRFSIGPEDSRSSAMARAQSRLENRRASLLHNSVSNSPQENVTREIAIRTPSAVQSQNQMQPNSSSRLNRAATRLRGQRAAGAVDGADDSENDHSPSVRPVSRARTEVSLRHRSARDRTSIGREYTSSHPLPSFVRKGSDIPADASPSVIASSGLSTRRSYAPSTANVGSSNLNSPTTPKDHVQPVYRRHVSNGATREASSYFSSTEHTPENATVQRSSASGSRRSLGLTSRLGQVGNFVNGRLRAARADRERQENLQSQQKTPSPQITRQHSRQEQENGGVY</sequence>
<feature type="region of interest" description="Disordered" evidence="1">
    <location>
        <begin position="326"/>
        <end position="459"/>
    </location>
</feature>
<dbReference type="EMBL" id="JAACFV010000087">
    <property type="protein sequence ID" value="KAF7506425.1"/>
    <property type="molecule type" value="Genomic_DNA"/>
</dbReference>
<name>A0A8H7E2K7_9EURO</name>
<feature type="compositionally biased region" description="Low complexity" evidence="1">
    <location>
        <begin position="598"/>
        <end position="611"/>
    </location>
</feature>
<feature type="region of interest" description="Disordered" evidence="1">
    <location>
        <begin position="598"/>
        <end position="618"/>
    </location>
</feature>
<feature type="compositionally biased region" description="Polar residues" evidence="1">
    <location>
        <begin position="1"/>
        <end position="11"/>
    </location>
</feature>
<protein>
    <recommendedName>
        <fullName evidence="4">LPXTG-motif cell wall anchor domain protein</fullName>
    </recommendedName>
</protein>